<evidence type="ECO:0000256" key="2">
    <source>
        <dbReference type="ARBA" id="ARBA00022777"/>
    </source>
</evidence>
<dbReference type="SMART" id="SM01012">
    <property type="entry name" value="ANTAR"/>
    <property type="match status" value="1"/>
</dbReference>
<evidence type="ECO:0000259" key="5">
    <source>
        <dbReference type="PROSITE" id="PS50921"/>
    </source>
</evidence>
<dbReference type="Gene3D" id="1.10.10.10">
    <property type="entry name" value="Winged helix-like DNA-binding domain superfamily/Winged helix DNA-binding domain"/>
    <property type="match status" value="1"/>
</dbReference>
<dbReference type="RefSeq" id="WP_231486054.1">
    <property type="nucleotide sequence ID" value="NZ_BAAAZO010000011.1"/>
</dbReference>
<evidence type="ECO:0000313" key="6">
    <source>
        <dbReference type="EMBL" id="GAA3630120.1"/>
    </source>
</evidence>
<reference evidence="7" key="1">
    <citation type="journal article" date="2019" name="Int. J. Syst. Evol. Microbiol.">
        <title>The Global Catalogue of Microorganisms (GCM) 10K type strain sequencing project: providing services to taxonomists for standard genome sequencing and annotation.</title>
        <authorList>
            <consortium name="The Broad Institute Genomics Platform"/>
            <consortium name="The Broad Institute Genome Sequencing Center for Infectious Disease"/>
            <person name="Wu L."/>
            <person name="Ma J."/>
        </authorList>
    </citation>
    <scope>NUCLEOTIDE SEQUENCE [LARGE SCALE GENOMIC DNA]</scope>
    <source>
        <strain evidence="7">JCM 16902</strain>
    </source>
</reference>
<evidence type="ECO:0000256" key="4">
    <source>
        <dbReference type="ARBA" id="ARBA00023163"/>
    </source>
</evidence>
<dbReference type="InterPro" id="IPR029016">
    <property type="entry name" value="GAF-like_dom_sf"/>
</dbReference>
<feature type="domain" description="ANTAR" evidence="5">
    <location>
        <begin position="168"/>
        <end position="229"/>
    </location>
</feature>
<evidence type="ECO:0000256" key="3">
    <source>
        <dbReference type="ARBA" id="ARBA00023015"/>
    </source>
</evidence>
<protein>
    <submittedName>
        <fullName evidence="6">GAF and ANTAR domain-containing protein</fullName>
    </submittedName>
</protein>
<keyword evidence="4" id="KW-0804">Transcription</keyword>
<dbReference type="InterPro" id="IPR011006">
    <property type="entry name" value="CheY-like_superfamily"/>
</dbReference>
<dbReference type="InterPro" id="IPR005561">
    <property type="entry name" value="ANTAR"/>
</dbReference>
<evidence type="ECO:0000256" key="1">
    <source>
        <dbReference type="ARBA" id="ARBA00022679"/>
    </source>
</evidence>
<dbReference type="SMART" id="SM00065">
    <property type="entry name" value="GAF"/>
    <property type="match status" value="1"/>
</dbReference>
<dbReference type="SUPFAM" id="SSF52172">
    <property type="entry name" value="CheY-like"/>
    <property type="match status" value="1"/>
</dbReference>
<proteinExistence type="predicted"/>
<dbReference type="Gene3D" id="3.30.450.40">
    <property type="match status" value="1"/>
</dbReference>
<keyword evidence="3" id="KW-0805">Transcription regulation</keyword>
<keyword evidence="2" id="KW-0418">Kinase</keyword>
<dbReference type="InterPro" id="IPR036388">
    <property type="entry name" value="WH-like_DNA-bd_sf"/>
</dbReference>
<dbReference type="Proteomes" id="UP001501074">
    <property type="component" value="Unassembled WGS sequence"/>
</dbReference>
<dbReference type="Pfam" id="PF13185">
    <property type="entry name" value="GAF_2"/>
    <property type="match status" value="1"/>
</dbReference>
<dbReference type="InterPro" id="IPR003018">
    <property type="entry name" value="GAF"/>
</dbReference>
<keyword evidence="7" id="KW-1185">Reference proteome</keyword>
<keyword evidence="1" id="KW-0808">Transferase</keyword>
<name>A0ABP7ADF4_9ACTN</name>
<gene>
    <name evidence="6" type="ORF">GCM10022223_54730</name>
</gene>
<dbReference type="Pfam" id="PF03861">
    <property type="entry name" value="ANTAR"/>
    <property type="match status" value="1"/>
</dbReference>
<dbReference type="InterPro" id="IPR012074">
    <property type="entry name" value="GAF_ANTAR"/>
</dbReference>
<accession>A0ABP7ADF4</accession>
<dbReference type="PIRSF" id="PIRSF036625">
    <property type="entry name" value="GAF_ANTAR"/>
    <property type="match status" value="1"/>
</dbReference>
<sequence length="244" mass="25713">MTADPERDLQDSVAGLARILTGTQPLTQTLLQVATFAVSAIPGADGAGVTVLERQGPDTIVASNELVRAVDAVQYGIGEGPCLLAVQSRSTQRSGSLDGESRWPSFGPQAGRLGVHSALSLPLLIAGQPVGALNVYGRAHNAFDEQSAFIGEAFARPAAVTASQALLLEESRRVAAQLEQAMTARTTIDRAVGILMSRTGKTADEAYETLRQRSTQDGIDIGELATQIVVQALARARARRKNPE</sequence>
<comment type="caution">
    <text evidence="6">The sequence shown here is derived from an EMBL/GenBank/DDBJ whole genome shotgun (WGS) entry which is preliminary data.</text>
</comment>
<dbReference type="SUPFAM" id="SSF55781">
    <property type="entry name" value="GAF domain-like"/>
    <property type="match status" value="1"/>
</dbReference>
<dbReference type="PROSITE" id="PS50921">
    <property type="entry name" value="ANTAR"/>
    <property type="match status" value="1"/>
</dbReference>
<evidence type="ECO:0000313" key="7">
    <source>
        <dbReference type="Proteomes" id="UP001501074"/>
    </source>
</evidence>
<dbReference type="EMBL" id="BAAAZO010000011">
    <property type="protein sequence ID" value="GAA3630120.1"/>
    <property type="molecule type" value="Genomic_DNA"/>
</dbReference>
<organism evidence="6 7">
    <name type="scientific">Kineosporia mesophila</name>
    <dbReference type="NCBI Taxonomy" id="566012"/>
    <lineage>
        <taxon>Bacteria</taxon>
        <taxon>Bacillati</taxon>
        <taxon>Actinomycetota</taxon>
        <taxon>Actinomycetes</taxon>
        <taxon>Kineosporiales</taxon>
        <taxon>Kineosporiaceae</taxon>
        <taxon>Kineosporia</taxon>
    </lineage>
</organism>